<keyword evidence="4 10" id="KW-0378">Hydrolase</keyword>
<keyword evidence="5" id="KW-0720">Serine protease</keyword>
<feature type="chain" id="PRO_5039918233" evidence="7">
    <location>
        <begin position="22"/>
        <end position="256"/>
    </location>
</feature>
<dbReference type="InterPro" id="IPR045051">
    <property type="entry name" value="SBT"/>
</dbReference>
<sequence>MWPTIGVVLLLTCTTFFNTKASDLKTYIIHLSSPEGQVRDIEELYTLFLLKVALRSNEKPMMAYTYRHVITGFAAKMLADQAKVMENLSGVLSVKPEGVYQLQTTRSPYFLGLRQNSGLWKESNYGKGIIIGVMDNGITPGHPSFNDDGVPTPPSTWKGKCEVAGCNNKLIGIRNFVKGFPLKDYDGHRTHTSSTAAGNFVDNANVSGLGNGTASGMAPLAHLAFYKVCFFFGCLEGPILAGMDAASGGSRIPTKR</sequence>
<evidence type="ECO:0000313" key="10">
    <source>
        <dbReference type="EMBL" id="KAF5816732.1"/>
    </source>
</evidence>
<feature type="domain" description="Peptidase S8/S53" evidence="8">
    <location>
        <begin position="126"/>
        <end position="228"/>
    </location>
</feature>
<evidence type="ECO:0000259" key="8">
    <source>
        <dbReference type="Pfam" id="PF00082"/>
    </source>
</evidence>
<dbReference type="PROSITE" id="PS51892">
    <property type="entry name" value="SUBTILASE"/>
    <property type="match status" value="1"/>
</dbReference>
<dbReference type="InterPro" id="IPR015500">
    <property type="entry name" value="Peptidase_S8_subtilisin-rel"/>
</dbReference>
<protein>
    <submittedName>
        <fullName evidence="10">Cucumisin</fullName>
        <ecNumber evidence="10">3.4.21.25</ecNumber>
    </submittedName>
</protein>
<reference evidence="10" key="1">
    <citation type="journal article" date="2017" name="Nature">
        <title>The sunflower genome provides insights into oil metabolism, flowering and Asterid evolution.</title>
        <authorList>
            <person name="Badouin H."/>
            <person name="Gouzy J."/>
            <person name="Grassa C.J."/>
            <person name="Murat F."/>
            <person name="Staton S.E."/>
            <person name="Cottret L."/>
            <person name="Lelandais-Briere C."/>
            <person name="Owens G.L."/>
            <person name="Carrere S."/>
            <person name="Mayjonade B."/>
            <person name="Legrand L."/>
            <person name="Gill N."/>
            <person name="Kane N.C."/>
            <person name="Bowers J.E."/>
            <person name="Hubner S."/>
            <person name="Bellec A."/>
            <person name="Berard A."/>
            <person name="Berges H."/>
            <person name="Blanchet N."/>
            <person name="Boniface M.C."/>
            <person name="Brunel D."/>
            <person name="Catrice O."/>
            <person name="Chaidir N."/>
            <person name="Claudel C."/>
            <person name="Donnadieu C."/>
            <person name="Faraut T."/>
            <person name="Fievet G."/>
            <person name="Helmstetter N."/>
            <person name="King M."/>
            <person name="Knapp S.J."/>
            <person name="Lai Z."/>
            <person name="Le Paslier M.C."/>
            <person name="Lippi Y."/>
            <person name="Lorenzon L."/>
            <person name="Mandel J.R."/>
            <person name="Marage G."/>
            <person name="Marchand G."/>
            <person name="Marquand E."/>
            <person name="Bret-Mestries E."/>
            <person name="Morien E."/>
            <person name="Nambeesan S."/>
            <person name="Nguyen T."/>
            <person name="Pegot-Espagnet P."/>
            <person name="Pouilly N."/>
            <person name="Raftis F."/>
            <person name="Sallet E."/>
            <person name="Schiex T."/>
            <person name="Thomas J."/>
            <person name="Vandecasteele C."/>
            <person name="Vares D."/>
            <person name="Vear F."/>
            <person name="Vautrin S."/>
            <person name="Crespi M."/>
            <person name="Mangin B."/>
            <person name="Burke J.M."/>
            <person name="Salse J."/>
            <person name="Munos S."/>
            <person name="Vincourt P."/>
            <person name="Rieseberg L.H."/>
            <person name="Langlade N.B."/>
        </authorList>
    </citation>
    <scope>NUCLEOTIDE SEQUENCE</scope>
    <source>
        <tissue evidence="10">Leaves</tissue>
    </source>
</reference>
<dbReference type="EMBL" id="MNCJ02000318">
    <property type="protein sequence ID" value="KAF5816732.1"/>
    <property type="molecule type" value="Genomic_DNA"/>
</dbReference>
<proteinExistence type="inferred from homology"/>
<dbReference type="InterPro" id="IPR000209">
    <property type="entry name" value="Peptidase_S8/S53_dom"/>
</dbReference>
<dbReference type="EC" id="3.4.21.25" evidence="10"/>
<organism evidence="10 11">
    <name type="scientific">Helianthus annuus</name>
    <name type="common">Common sunflower</name>
    <dbReference type="NCBI Taxonomy" id="4232"/>
    <lineage>
        <taxon>Eukaryota</taxon>
        <taxon>Viridiplantae</taxon>
        <taxon>Streptophyta</taxon>
        <taxon>Embryophyta</taxon>
        <taxon>Tracheophyta</taxon>
        <taxon>Spermatophyta</taxon>
        <taxon>Magnoliopsida</taxon>
        <taxon>eudicotyledons</taxon>
        <taxon>Gunneridae</taxon>
        <taxon>Pentapetalae</taxon>
        <taxon>asterids</taxon>
        <taxon>campanulids</taxon>
        <taxon>Asterales</taxon>
        <taxon>Asteraceae</taxon>
        <taxon>Asteroideae</taxon>
        <taxon>Heliantheae alliance</taxon>
        <taxon>Heliantheae</taxon>
        <taxon>Helianthus</taxon>
    </lineage>
</organism>
<keyword evidence="11" id="KW-1185">Reference proteome</keyword>
<evidence type="ECO:0000256" key="1">
    <source>
        <dbReference type="ARBA" id="ARBA00011073"/>
    </source>
</evidence>
<comment type="caution">
    <text evidence="6">Lacks conserved residue(s) required for the propagation of feature annotation.</text>
</comment>
<evidence type="ECO:0000256" key="7">
    <source>
        <dbReference type="SAM" id="SignalP"/>
    </source>
</evidence>
<gene>
    <name evidence="10" type="ORF">HanXRQr2_Chr03g0137531</name>
</gene>
<dbReference type="InterPro" id="IPR036852">
    <property type="entry name" value="Peptidase_S8/S53_dom_sf"/>
</dbReference>
<dbReference type="InterPro" id="IPR010259">
    <property type="entry name" value="S8pro/Inhibitor_I9"/>
</dbReference>
<evidence type="ECO:0000256" key="5">
    <source>
        <dbReference type="ARBA" id="ARBA00022825"/>
    </source>
</evidence>
<dbReference type="AlphaFoldDB" id="A0A9K3JL99"/>
<evidence type="ECO:0000259" key="9">
    <source>
        <dbReference type="Pfam" id="PF05922"/>
    </source>
</evidence>
<name>A0A9K3JL99_HELAN</name>
<dbReference type="GO" id="GO:0006508">
    <property type="term" value="P:proteolysis"/>
    <property type="evidence" value="ECO:0007669"/>
    <property type="project" value="UniProtKB-KW"/>
</dbReference>
<feature type="signal peptide" evidence="7">
    <location>
        <begin position="1"/>
        <end position="21"/>
    </location>
</feature>
<dbReference type="Pfam" id="PF00082">
    <property type="entry name" value="Peptidase_S8"/>
    <property type="match status" value="1"/>
</dbReference>
<reference evidence="10" key="2">
    <citation type="submission" date="2020-06" db="EMBL/GenBank/DDBJ databases">
        <title>Helianthus annuus Genome sequencing and assembly Release 2.</title>
        <authorList>
            <person name="Gouzy J."/>
            <person name="Langlade N."/>
            <person name="Munos S."/>
        </authorList>
    </citation>
    <scope>NUCLEOTIDE SEQUENCE</scope>
    <source>
        <tissue evidence="10">Leaves</tissue>
    </source>
</reference>
<evidence type="ECO:0000256" key="2">
    <source>
        <dbReference type="ARBA" id="ARBA00022670"/>
    </source>
</evidence>
<dbReference type="InterPro" id="IPR037045">
    <property type="entry name" value="S8pro/Inhibitor_I9_sf"/>
</dbReference>
<dbReference type="Proteomes" id="UP000215914">
    <property type="component" value="Unassembled WGS sequence"/>
</dbReference>
<dbReference type="Gene3D" id="3.40.50.200">
    <property type="entry name" value="Peptidase S8/S53 domain"/>
    <property type="match status" value="1"/>
</dbReference>
<dbReference type="Gene3D" id="3.30.70.80">
    <property type="entry name" value="Peptidase S8 propeptide/proteinase inhibitor I9"/>
    <property type="match status" value="1"/>
</dbReference>
<dbReference type="Gramene" id="mRNA:HanXRQr2_Chr03g0137531">
    <property type="protein sequence ID" value="CDS:HanXRQr2_Chr03g0137531.1"/>
    <property type="gene ID" value="HanXRQr2_Chr03g0137531"/>
</dbReference>
<dbReference type="GO" id="GO:0004252">
    <property type="term" value="F:serine-type endopeptidase activity"/>
    <property type="evidence" value="ECO:0007669"/>
    <property type="project" value="InterPro"/>
</dbReference>
<feature type="domain" description="Inhibitor I9" evidence="9">
    <location>
        <begin position="26"/>
        <end position="103"/>
    </location>
</feature>
<keyword evidence="3 7" id="KW-0732">Signal</keyword>
<comment type="similarity">
    <text evidence="1 6">Belongs to the peptidase S8 family.</text>
</comment>
<dbReference type="SUPFAM" id="SSF52743">
    <property type="entry name" value="Subtilisin-like"/>
    <property type="match status" value="1"/>
</dbReference>
<comment type="caution">
    <text evidence="10">The sequence shown here is derived from an EMBL/GenBank/DDBJ whole genome shotgun (WGS) entry which is preliminary data.</text>
</comment>
<evidence type="ECO:0000256" key="6">
    <source>
        <dbReference type="PROSITE-ProRule" id="PRU01240"/>
    </source>
</evidence>
<accession>A0A9K3JL99</accession>
<dbReference type="PANTHER" id="PTHR10795">
    <property type="entry name" value="PROPROTEIN CONVERTASE SUBTILISIN/KEXIN"/>
    <property type="match status" value="1"/>
</dbReference>
<evidence type="ECO:0000313" key="11">
    <source>
        <dbReference type="Proteomes" id="UP000215914"/>
    </source>
</evidence>
<dbReference type="PRINTS" id="PR00723">
    <property type="entry name" value="SUBTILISIN"/>
</dbReference>
<dbReference type="Pfam" id="PF05922">
    <property type="entry name" value="Inhibitor_I9"/>
    <property type="match status" value="1"/>
</dbReference>
<evidence type="ECO:0000256" key="4">
    <source>
        <dbReference type="ARBA" id="ARBA00022801"/>
    </source>
</evidence>
<evidence type="ECO:0000256" key="3">
    <source>
        <dbReference type="ARBA" id="ARBA00022729"/>
    </source>
</evidence>
<keyword evidence="2" id="KW-0645">Protease</keyword>